<evidence type="ECO:0000256" key="7">
    <source>
        <dbReference type="ARBA" id="ARBA00025287"/>
    </source>
</evidence>
<dbReference type="AlphaFoldDB" id="B0DIV4"/>
<keyword evidence="10" id="KW-1185">Reference proteome</keyword>
<evidence type="ECO:0000256" key="2">
    <source>
        <dbReference type="ARBA" id="ARBA00004496"/>
    </source>
</evidence>
<dbReference type="EMBL" id="DS547113">
    <property type="protein sequence ID" value="EDR05297.1"/>
    <property type="molecule type" value="Genomic_DNA"/>
</dbReference>
<comment type="function">
    <text evidence="7">PPIases accelerate the folding of proteins. It catalyzes the cis-trans isomerization of proline imidic peptide bonds in oligopeptides. Acts as a regulatory subunit for PP2A-like phosphatases modulating their activity or substrate specificity, probably by inducing a conformational change in the catalytic subunit, a direct target of the PPIase. Can reactivate inactive phosphatase PP2A-phosphatase methylesterase complexes (PP2Ai) in presence of ATP and Mg(2+) by dissociating the inactive form from the complex.</text>
</comment>
<dbReference type="PIRSF" id="PIRSF016325">
    <property type="entry name" value="Phstyr_phstse_ac"/>
    <property type="match status" value="1"/>
</dbReference>
<dbReference type="PANTHER" id="PTHR10012:SF5">
    <property type="entry name" value="SERINE_THREONINE-PROTEIN PHOSPHATASE 2A ACTIVATOR 2"/>
    <property type="match status" value="1"/>
</dbReference>
<dbReference type="KEGG" id="lbc:LACBIDRAFT_167127"/>
<dbReference type="Pfam" id="PF03095">
    <property type="entry name" value="PTPA"/>
    <property type="match status" value="1"/>
</dbReference>
<comment type="catalytic activity">
    <reaction evidence="1 8">
        <text>[protein]-peptidylproline (omega=180) = [protein]-peptidylproline (omega=0)</text>
        <dbReference type="Rhea" id="RHEA:16237"/>
        <dbReference type="Rhea" id="RHEA-COMP:10747"/>
        <dbReference type="Rhea" id="RHEA-COMP:10748"/>
        <dbReference type="ChEBI" id="CHEBI:83833"/>
        <dbReference type="ChEBI" id="CHEBI:83834"/>
        <dbReference type="EC" id="5.2.1.8"/>
    </reaction>
</comment>
<name>B0DIV4_LACBS</name>
<dbReference type="PANTHER" id="PTHR10012">
    <property type="entry name" value="SERINE/THREONINE-PROTEIN PHOSPHATASE 2A REGULATORY SUBUNIT B"/>
    <property type="match status" value="1"/>
</dbReference>
<dbReference type="RefSeq" id="XP_001883855.1">
    <property type="nucleotide sequence ID" value="XM_001883820.1"/>
</dbReference>
<keyword evidence="5 8" id="KW-0697">Rotamase</keyword>
<evidence type="ECO:0000256" key="3">
    <source>
        <dbReference type="ARBA" id="ARBA00011019"/>
    </source>
</evidence>
<feature type="non-terminal residue" evidence="9">
    <location>
        <position position="220"/>
    </location>
</feature>
<sequence length="220" mass="25639">LVLLDSVERVARDTPPVENFESRFGNLAFRMFYDCVSEISPELHTSLPGLPSEAIEELSVCFSEAWGNRMRIDFGSGMELNFLCWLLCLEWLQVLRKTDHRAIIIRLFWRYINTMRILQSTYWLEPAGSHGVWGLDDCHSPPFLFGHKYTRPKAIHYPEMVVEYLKDYMYFTCIAFINSAPSLRWHSPMLNDISAMRLLPPFPPGMLKMYLAEVLNKLPL</sequence>
<protein>
    <recommendedName>
        <fullName evidence="8">Serine/threonine-protein phosphatase 2A activator</fullName>
        <ecNumber evidence="8">5.2.1.8</ecNumber>
    </recommendedName>
    <alternativeName>
        <fullName evidence="8">Phosphotyrosyl phosphatase activator</fullName>
    </alternativeName>
</protein>
<dbReference type="GO" id="GO:0008160">
    <property type="term" value="F:protein tyrosine phosphatase activator activity"/>
    <property type="evidence" value="ECO:0007669"/>
    <property type="project" value="TreeGrafter"/>
</dbReference>
<dbReference type="Gene3D" id="1.20.120.1150">
    <property type="match status" value="1"/>
</dbReference>
<dbReference type="STRING" id="486041.B0DIV4"/>
<keyword evidence="6 8" id="KW-0413">Isomerase</keyword>
<dbReference type="EC" id="5.2.1.8" evidence="8"/>
<dbReference type="GO" id="GO:0005737">
    <property type="term" value="C:cytoplasm"/>
    <property type="evidence" value="ECO:0007669"/>
    <property type="project" value="UniProtKB-SubCell"/>
</dbReference>
<dbReference type="FunCoup" id="B0DIV4">
    <property type="interactions" value="60"/>
</dbReference>
<dbReference type="InParanoid" id="B0DIV4"/>
<evidence type="ECO:0000256" key="6">
    <source>
        <dbReference type="ARBA" id="ARBA00023235"/>
    </source>
</evidence>
<evidence type="ECO:0000256" key="8">
    <source>
        <dbReference type="RuleBase" id="RU361210"/>
    </source>
</evidence>
<dbReference type="InterPro" id="IPR043170">
    <property type="entry name" value="PTPA_C_lid"/>
</dbReference>
<evidence type="ECO:0000256" key="1">
    <source>
        <dbReference type="ARBA" id="ARBA00000971"/>
    </source>
</evidence>
<dbReference type="GO" id="GO:0000159">
    <property type="term" value="C:protein phosphatase type 2A complex"/>
    <property type="evidence" value="ECO:0007669"/>
    <property type="project" value="TreeGrafter"/>
</dbReference>
<evidence type="ECO:0000313" key="10">
    <source>
        <dbReference type="Proteomes" id="UP000001194"/>
    </source>
</evidence>
<evidence type="ECO:0000256" key="5">
    <source>
        <dbReference type="ARBA" id="ARBA00023110"/>
    </source>
</evidence>
<dbReference type="InterPro" id="IPR037218">
    <property type="entry name" value="PTPA_sf"/>
</dbReference>
<evidence type="ECO:0000313" key="9">
    <source>
        <dbReference type="EMBL" id="EDR05297.1"/>
    </source>
</evidence>
<comment type="subcellular location">
    <subcellularLocation>
        <location evidence="2 8">Cytoplasm</location>
    </subcellularLocation>
</comment>
<evidence type="ECO:0000256" key="4">
    <source>
        <dbReference type="ARBA" id="ARBA00022490"/>
    </source>
</evidence>
<proteinExistence type="inferred from homology"/>
<dbReference type="InterPro" id="IPR004327">
    <property type="entry name" value="Phstyr_phstse_ac"/>
</dbReference>
<reference evidence="9 10" key="1">
    <citation type="journal article" date="2008" name="Nature">
        <title>The genome of Laccaria bicolor provides insights into mycorrhizal symbiosis.</title>
        <authorList>
            <person name="Martin F."/>
            <person name="Aerts A."/>
            <person name="Ahren D."/>
            <person name="Brun A."/>
            <person name="Danchin E.G.J."/>
            <person name="Duchaussoy F."/>
            <person name="Gibon J."/>
            <person name="Kohler A."/>
            <person name="Lindquist E."/>
            <person name="Pereda V."/>
            <person name="Salamov A."/>
            <person name="Shapiro H.J."/>
            <person name="Wuyts J."/>
            <person name="Blaudez D."/>
            <person name="Buee M."/>
            <person name="Brokstein P."/>
            <person name="Canbaeck B."/>
            <person name="Cohen D."/>
            <person name="Courty P.E."/>
            <person name="Coutinho P.M."/>
            <person name="Delaruelle C."/>
            <person name="Detter J.C."/>
            <person name="Deveau A."/>
            <person name="DiFazio S."/>
            <person name="Duplessis S."/>
            <person name="Fraissinet-Tachet L."/>
            <person name="Lucic E."/>
            <person name="Frey-Klett P."/>
            <person name="Fourrey C."/>
            <person name="Feussner I."/>
            <person name="Gay G."/>
            <person name="Grimwood J."/>
            <person name="Hoegger P.J."/>
            <person name="Jain P."/>
            <person name="Kilaru S."/>
            <person name="Labbe J."/>
            <person name="Lin Y.C."/>
            <person name="Legue V."/>
            <person name="Le Tacon F."/>
            <person name="Marmeisse R."/>
            <person name="Melayah D."/>
            <person name="Montanini B."/>
            <person name="Muratet M."/>
            <person name="Nehls U."/>
            <person name="Niculita-Hirzel H."/>
            <person name="Oudot-Le Secq M.P."/>
            <person name="Peter M."/>
            <person name="Quesneville H."/>
            <person name="Rajashekar B."/>
            <person name="Reich M."/>
            <person name="Rouhier N."/>
            <person name="Schmutz J."/>
            <person name="Yin T."/>
            <person name="Chalot M."/>
            <person name="Henrissat B."/>
            <person name="Kuees U."/>
            <person name="Lucas S."/>
            <person name="Van de Peer Y."/>
            <person name="Podila G.K."/>
            <person name="Polle A."/>
            <person name="Pukkila P.J."/>
            <person name="Richardson P.M."/>
            <person name="Rouze P."/>
            <person name="Sanders I.R."/>
            <person name="Stajich J.E."/>
            <person name="Tunlid A."/>
            <person name="Tuskan G."/>
            <person name="Grigoriev I.V."/>
        </authorList>
    </citation>
    <scope>NUCLEOTIDE SEQUENCE [LARGE SCALE GENOMIC DNA]</scope>
    <source>
        <strain evidence="10">S238N-H82 / ATCC MYA-4686</strain>
    </source>
</reference>
<dbReference type="SUPFAM" id="SSF140984">
    <property type="entry name" value="PTPA-like"/>
    <property type="match status" value="1"/>
</dbReference>
<comment type="similarity">
    <text evidence="3 8">Belongs to the PTPA-type PPIase family.</text>
</comment>
<dbReference type="OrthoDB" id="16120at2759"/>
<dbReference type="GO" id="GO:0007052">
    <property type="term" value="P:mitotic spindle organization"/>
    <property type="evidence" value="ECO:0007669"/>
    <property type="project" value="TreeGrafter"/>
</dbReference>
<dbReference type="GO" id="GO:0003755">
    <property type="term" value="F:peptidyl-prolyl cis-trans isomerase activity"/>
    <property type="evidence" value="ECO:0007669"/>
    <property type="project" value="UniProtKB-KW"/>
</dbReference>
<organism evidence="10">
    <name type="scientific">Laccaria bicolor (strain S238N-H82 / ATCC MYA-4686)</name>
    <name type="common">Bicoloured deceiver</name>
    <name type="synonym">Laccaria laccata var. bicolor</name>
    <dbReference type="NCBI Taxonomy" id="486041"/>
    <lineage>
        <taxon>Eukaryota</taxon>
        <taxon>Fungi</taxon>
        <taxon>Dikarya</taxon>
        <taxon>Basidiomycota</taxon>
        <taxon>Agaricomycotina</taxon>
        <taxon>Agaricomycetes</taxon>
        <taxon>Agaricomycetidae</taxon>
        <taxon>Agaricales</taxon>
        <taxon>Agaricineae</taxon>
        <taxon>Hydnangiaceae</taxon>
        <taxon>Laccaria</taxon>
    </lineage>
</organism>
<accession>B0DIV4</accession>
<dbReference type="HOGENOM" id="CLU_030733_0_1_1"/>
<dbReference type="Proteomes" id="UP000001194">
    <property type="component" value="Unassembled WGS sequence"/>
</dbReference>
<keyword evidence="4 8" id="KW-0963">Cytoplasm</keyword>
<gene>
    <name evidence="9" type="ORF">LACBIDRAFT_167127</name>
</gene>
<dbReference type="GeneID" id="6079521"/>
<dbReference type="GO" id="GO:0005634">
    <property type="term" value="C:nucleus"/>
    <property type="evidence" value="ECO:0007669"/>
    <property type="project" value="TreeGrafter"/>
</dbReference>
<feature type="non-terminal residue" evidence="9">
    <location>
        <position position="1"/>
    </location>
</feature>